<accession>A0AA39RU45</accession>
<organism evidence="2 3">
    <name type="scientific">Acer saccharum</name>
    <name type="common">Sugar maple</name>
    <dbReference type="NCBI Taxonomy" id="4024"/>
    <lineage>
        <taxon>Eukaryota</taxon>
        <taxon>Viridiplantae</taxon>
        <taxon>Streptophyta</taxon>
        <taxon>Embryophyta</taxon>
        <taxon>Tracheophyta</taxon>
        <taxon>Spermatophyta</taxon>
        <taxon>Magnoliopsida</taxon>
        <taxon>eudicotyledons</taxon>
        <taxon>Gunneridae</taxon>
        <taxon>Pentapetalae</taxon>
        <taxon>rosids</taxon>
        <taxon>malvids</taxon>
        <taxon>Sapindales</taxon>
        <taxon>Sapindaceae</taxon>
        <taxon>Hippocastanoideae</taxon>
        <taxon>Acereae</taxon>
        <taxon>Acer</taxon>
    </lineage>
</organism>
<keyword evidence="3" id="KW-1185">Reference proteome</keyword>
<name>A0AA39RU45_ACESA</name>
<keyword evidence="1" id="KW-0812">Transmembrane</keyword>
<evidence type="ECO:0000313" key="2">
    <source>
        <dbReference type="EMBL" id="KAK0578717.1"/>
    </source>
</evidence>
<dbReference type="AlphaFoldDB" id="A0AA39RU45"/>
<keyword evidence="1" id="KW-0472">Membrane</keyword>
<dbReference type="EMBL" id="JAUESC010000385">
    <property type="protein sequence ID" value="KAK0578717.1"/>
    <property type="molecule type" value="Genomic_DNA"/>
</dbReference>
<proteinExistence type="predicted"/>
<gene>
    <name evidence="2" type="ORF">LWI29_015000</name>
</gene>
<dbReference type="Proteomes" id="UP001168877">
    <property type="component" value="Unassembled WGS sequence"/>
</dbReference>
<reference evidence="2" key="2">
    <citation type="submission" date="2023-06" db="EMBL/GenBank/DDBJ databases">
        <authorList>
            <person name="Swenson N.G."/>
            <person name="Wegrzyn J.L."/>
            <person name="Mcevoy S.L."/>
        </authorList>
    </citation>
    <scope>NUCLEOTIDE SEQUENCE</scope>
    <source>
        <strain evidence="2">NS2018</strain>
        <tissue evidence="2">Leaf</tissue>
    </source>
</reference>
<sequence>MATSSKLIENMAMLSSPRGIQNHRSNLRGFKSVKFRAASNFSGFKVESFIGKSTSATIKNNNVVAAASFDSKAQQSPSTTLTTLIQEAVIYKKILNWAFPAAVMAASLLLGMMMIDCRKRALVFPGKYSLSLSSSSSFAESETQPKPVKLDLVPVYIVLCGVVVSVVFSVKLNDAYSAINVYQAPGKGSGIMSRQEIQECYPDLSKGKVLVLIPFGYHIPNKISVEEGGSEFCIVVEEEDRFPVTRSWLDGFLGLSTVDLMDGGDVFPVIWWKKKEGDFLSSDIFQIKSDKVGDGVRVQLFSRDLDQRNIAGGQCFWKERKGSKVRRKGRVNLSLIKHNPEEMTSLTYDVGTSKSLSVLRKRRWALERGNLRGPSDPLLAESEFFGSSDFPMVNWNIKKRNKDGCFIGKELVQNLAVTSSSISKKRRSTSSNLMRIHNLKTRSISVGETRLHHKLEEEVWNLDDEIVKVFERGLALVLDFNGRKKEISELIARRDVKNDNRFLVLVKTLVAKHRSIVS</sequence>
<reference evidence="2" key="1">
    <citation type="journal article" date="2022" name="Plant J.">
        <title>Strategies of tolerance reflected in two North American maple genomes.</title>
        <authorList>
            <person name="McEvoy S.L."/>
            <person name="Sezen U.U."/>
            <person name="Trouern-Trend A."/>
            <person name="McMahon S.M."/>
            <person name="Schaberg P.G."/>
            <person name="Yang J."/>
            <person name="Wegrzyn J.L."/>
            <person name="Swenson N.G."/>
        </authorList>
    </citation>
    <scope>NUCLEOTIDE SEQUENCE</scope>
    <source>
        <strain evidence="2">NS2018</strain>
    </source>
</reference>
<protein>
    <submittedName>
        <fullName evidence="2">Uncharacterized protein</fullName>
    </submittedName>
</protein>
<evidence type="ECO:0000313" key="3">
    <source>
        <dbReference type="Proteomes" id="UP001168877"/>
    </source>
</evidence>
<evidence type="ECO:0000256" key="1">
    <source>
        <dbReference type="SAM" id="Phobius"/>
    </source>
</evidence>
<comment type="caution">
    <text evidence="2">The sequence shown here is derived from an EMBL/GenBank/DDBJ whole genome shotgun (WGS) entry which is preliminary data.</text>
</comment>
<feature type="transmembrane region" description="Helical" evidence="1">
    <location>
        <begin position="94"/>
        <end position="115"/>
    </location>
</feature>
<keyword evidence="1" id="KW-1133">Transmembrane helix</keyword>